<dbReference type="Proteomes" id="UP001596072">
    <property type="component" value="Unassembled WGS sequence"/>
</dbReference>
<sequence>MSTPADPADLGTPVNPLWLTAFLDNSAAHHDASVEFWRQATGYGLSLPRGDDGEFASLVPAAGDAYLKTQRLSAGADGVHIDVHVPDPRAAADRAVGLGATELTFVGVGYVVLTSPGGLRFCFVSHPAERKPGATKHPGGHESRVHQVAVDTPSAEFERELGFWQQVTGWTPRPSSEFEEFMLLGPGGGQPLGLLVQRLGEDDRGPVRAHLDWGTTNRVAETARHTALGATVAEVHRRWTVMREPTGRSYCLTDSDPA</sequence>
<reference evidence="3" key="1">
    <citation type="journal article" date="2019" name="Int. J. Syst. Evol. Microbiol.">
        <title>The Global Catalogue of Microorganisms (GCM) 10K type strain sequencing project: providing services to taxonomists for standard genome sequencing and annotation.</title>
        <authorList>
            <consortium name="The Broad Institute Genomics Platform"/>
            <consortium name="The Broad Institute Genome Sequencing Center for Infectious Disease"/>
            <person name="Wu L."/>
            <person name="Ma J."/>
        </authorList>
    </citation>
    <scope>NUCLEOTIDE SEQUENCE [LARGE SCALE GENOMIC DNA]</scope>
    <source>
        <strain evidence="3">YIM 94188</strain>
    </source>
</reference>
<feature type="domain" description="Glyoxalase-like" evidence="1">
    <location>
        <begin position="147"/>
        <end position="253"/>
    </location>
</feature>
<dbReference type="SUPFAM" id="SSF54593">
    <property type="entry name" value="Glyoxalase/Bleomycin resistance protein/Dihydroxybiphenyl dioxygenase"/>
    <property type="match status" value="1"/>
</dbReference>
<dbReference type="CDD" id="cd06587">
    <property type="entry name" value="VOC"/>
    <property type="match status" value="1"/>
</dbReference>
<accession>A0ABW0ZEV7</accession>
<dbReference type="Pfam" id="PF18029">
    <property type="entry name" value="Glyoxalase_6"/>
    <property type="match status" value="2"/>
</dbReference>
<proteinExistence type="predicted"/>
<evidence type="ECO:0000259" key="1">
    <source>
        <dbReference type="Pfam" id="PF18029"/>
    </source>
</evidence>
<comment type="caution">
    <text evidence="2">The sequence shown here is derived from an EMBL/GenBank/DDBJ whole genome shotgun (WGS) entry which is preliminary data.</text>
</comment>
<feature type="domain" description="Glyoxalase-like" evidence="1">
    <location>
        <begin position="23"/>
        <end position="124"/>
    </location>
</feature>
<evidence type="ECO:0000313" key="3">
    <source>
        <dbReference type="Proteomes" id="UP001596072"/>
    </source>
</evidence>
<name>A0ABW0ZEV7_9ACTN</name>
<protein>
    <submittedName>
        <fullName evidence="2">VOC family protein</fullName>
    </submittedName>
</protein>
<dbReference type="PANTHER" id="PTHR35908:SF1">
    <property type="entry name" value="CONSERVED PROTEIN"/>
    <property type="match status" value="1"/>
</dbReference>
<gene>
    <name evidence="2" type="ORF">ACFPQB_07970</name>
</gene>
<dbReference type="PANTHER" id="PTHR35908">
    <property type="entry name" value="HYPOTHETICAL FUSION PROTEIN"/>
    <property type="match status" value="1"/>
</dbReference>
<dbReference type="EMBL" id="JBHSNS010000002">
    <property type="protein sequence ID" value="MFC5728852.1"/>
    <property type="molecule type" value="Genomic_DNA"/>
</dbReference>
<dbReference type="Gene3D" id="3.10.180.10">
    <property type="entry name" value="2,3-Dihydroxybiphenyl 1,2-Dioxygenase, domain 1"/>
    <property type="match status" value="2"/>
</dbReference>
<dbReference type="InterPro" id="IPR029068">
    <property type="entry name" value="Glyas_Bleomycin-R_OHBP_Dase"/>
</dbReference>
<keyword evidence="3" id="KW-1185">Reference proteome</keyword>
<evidence type="ECO:0000313" key="2">
    <source>
        <dbReference type="EMBL" id="MFC5728852.1"/>
    </source>
</evidence>
<dbReference type="RefSeq" id="WP_136435189.1">
    <property type="nucleotide sequence ID" value="NZ_JBHSNS010000002.1"/>
</dbReference>
<dbReference type="InterPro" id="IPR041581">
    <property type="entry name" value="Glyoxalase_6"/>
</dbReference>
<organism evidence="2 3">
    <name type="scientific">Nocardioides vastitatis</name>
    <dbReference type="NCBI Taxonomy" id="2568655"/>
    <lineage>
        <taxon>Bacteria</taxon>
        <taxon>Bacillati</taxon>
        <taxon>Actinomycetota</taxon>
        <taxon>Actinomycetes</taxon>
        <taxon>Propionibacteriales</taxon>
        <taxon>Nocardioidaceae</taxon>
        <taxon>Nocardioides</taxon>
    </lineage>
</organism>